<gene>
    <name evidence="1" type="ORF">M9H77_06440</name>
</gene>
<dbReference type="Proteomes" id="UP001060085">
    <property type="component" value="Linkage Group LG02"/>
</dbReference>
<comment type="caution">
    <text evidence="1">The sequence shown here is derived from an EMBL/GenBank/DDBJ whole genome shotgun (WGS) entry which is preliminary data.</text>
</comment>
<name>A0ACC0BS35_CATRO</name>
<sequence>MDGENTNHIAVLAFPFATHPGLLLGLVRGLARAAPSLTFSFFNSAKSNASLFSGGKSPEEENIKAFDVPDGVPEGYVFAGRPQEDIDLFLEVAEVNMKKSVEEAEKVLGIKVGCVVADAFLWFSGEMAEELKVPWVPIWTSGLNSLSVHLYTELIRRTVGIDGLSGREDEILTFIPGHPQLRLGDLPSGVAFGRLESPFSVMFHKMAQILHKADALCVNSFEQLDPPIHEVLKSNFKKILHIGPFILASPPPSANVSDVHGCIPWLDKQKTGTVAYIAFGTVATPPPHELKALAEALETSKIPFIWSIKDKLKSHLPEGFSERTSEIGKVVPWAPQVQILEHDSVGVFLSHCGWNSVMESIGSGVPIIARPFFGDHQINTWMVEKVWKIGVRIEGGSFTKDATIRGLDLVLKSEEGKKLKNQILDYKEKALEAVGPNGSSTKNFETLVQILTSGKA</sequence>
<accession>A0ACC0BS35</accession>
<reference evidence="2" key="1">
    <citation type="journal article" date="2023" name="Nat. Plants">
        <title>Single-cell RNA sequencing provides a high-resolution roadmap for understanding the multicellular compartmentation of specialized metabolism.</title>
        <authorList>
            <person name="Sun S."/>
            <person name="Shen X."/>
            <person name="Li Y."/>
            <person name="Li Y."/>
            <person name="Wang S."/>
            <person name="Li R."/>
            <person name="Zhang H."/>
            <person name="Shen G."/>
            <person name="Guo B."/>
            <person name="Wei J."/>
            <person name="Xu J."/>
            <person name="St-Pierre B."/>
            <person name="Chen S."/>
            <person name="Sun C."/>
        </authorList>
    </citation>
    <scope>NUCLEOTIDE SEQUENCE [LARGE SCALE GENOMIC DNA]</scope>
</reference>
<evidence type="ECO:0000313" key="1">
    <source>
        <dbReference type="EMBL" id="KAI5675490.1"/>
    </source>
</evidence>
<organism evidence="1 2">
    <name type="scientific">Catharanthus roseus</name>
    <name type="common">Madagascar periwinkle</name>
    <name type="synonym">Vinca rosea</name>
    <dbReference type="NCBI Taxonomy" id="4058"/>
    <lineage>
        <taxon>Eukaryota</taxon>
        <taxon>Viridiplantae</taxon>
        <taxon>Streptophyta</taxon>
        <taxon>Embryophyta</taxon>
        <taxon>Tracheophyta</taxon>
        <taxon>Spermatophyta</taxon>
        <taxon>Magnoliopsida</taxon>
        <taxon>eudicotyledons</taxon>
        <taxon>Gunneridae</taxon>
        <taxon>Pentapetalae</taxon>
        <taxon>asterids</taxon>
        <taxon>lamiids</taxon>
        <taxon>Gentianales</taxon>
        <taxon>Apocynaceae</taxon>
        <taxon>Rauvolfioideae</taxon>
        <taxon>Vinceae</taxon>
        <taxon>Catharanthinae</taxon>
        <taxon>Catharanthus</taxon>
    </lineage>
</organism>
<keyword evidence="2" id="KW-1185">Reference proteome</keyword>
<dbReference type="EMBL" id="CM044702">
    <property type="protein sequence ID" value="KAI5675490.1"/>
    <property type="molecule type" value="Genomic_DNA"/>
</dbReference>
<evidence type="ECO:0000313" key="2">
    <source>
        <dbReference type="Proteomes" id="UP001060085"/>
    </source>
</evidence>
<proteinExistence type="predicted"/>
<protein>
    <submittedName>
        <fullName evidence="1">Uncharacterized protein</fullName>
    </submittedName>
</protein>